<dbReference type="PANTHER" id="PTHR42985">
    <property type="entry name" value="SODIUM-COUPLED MONOCARBOXYLATE TRANSPORTER"/>
    <property type="match status" value="1"/>
</dbReference>
<feature type="transmembrane region" description="Helical" evidence="12">
    <location>
        <begin position="514"/>
        <end position="531"/>
    </location>
</feature>
<comment type="caution">
    <text evidence="13">The sequence shown here is derived from an EMBL/GenBank/DDBJ whole genome shotgun (WGS) entry which is preliminary data.</text>
</comment>
<comment type="similarity">
    <text evidence="2 11">Belongs to the sodium:solute symporter (SSF) (TC 2.A.21) family.</text>
</comment>
<feature type="transmembrane region" description="Helical" evidence="12">
    <location>
        <begin position="458"/>
        <end position="476"/>
    </location>
</feature>
<feature type="transmembrane region" description="Helical" evidence="12">
    <location>
        <begin position="42"/>
        <end position="62"/>
    </location>
</feature>
<keyword evidence="5 12" id="KW-0812">Transmembrane</keyword>
<feature type="transmembrane region" description="Helical" evidence="12">
    <location>
        <begin position="537"/>
        <end position="559"/>
    </location>
</feature>
<feature type="transmembrane region" description="Helical" evidence="12">
    <location>
        <begin position="408"/>
        <end position="437"/>
    </location>
</feature>
<evidence type="ECO:0000256" key="1">
    <source>
        <dbReference type="ARBA" id="ARBA00004651"/>
    </source>
</evidence>
<keyword evidence="8" id="KW-0406">Ion transport</keyword>
<dbReference type="RefSeq" id="WP_379835500.1">
    <property type="nucleotide sequence ID" value="NZ_JBHRYQ010000001.1"/>
</dbReference>
<organism evidence="13 14">
    <name type="scientific">Lacihabitans lacunae</name>
    <dbReference type="NCBI Taxonomy" id="1028214"/>
    <lineage>
        <taxon>Bacteria</taxon>
        <taxon>Pseudomonadati</taxon>
        <taxon>Bacteroidota</taxon>
        <taxon>Cytophagia</taxon>
        <taxon>Cytophagales</taxon>
        <taxon>Leadbetterellaceae</taxon>
        <taxon>Lacihabitans</taxon>
    </lineage>
</organism>
<dbReference type="InterPro" id="IPR051163">
    <property type="entry name" value="Sodium:Solute_Symporter_SSF"/>
</dbReference>
<dbReference type="CDD" id="cd11494">
    <property type="entry name" value="SLC5sbd_NIS-like_u2"/>
    <property type="match status" value="1"/>
</dbReference>
<feature type="transmembrane region" description="Helical" evidence="12">
    <location>
        <begin position="488"/>
        <end position="507"/>
    </location>
</feature>
<evidence type="ECO:0000256" key="2">
    <source>
        <dbReference type="ARBA" id="ARBA00006434"/>
    </source>
</evidence>
<feature type="transmembrane region" description="Helical" evidence="12">
    <location>
        <begin position="145"/>
        <end position="166"/>
    </location>
</feature>
<evidence type="ECO:0000256" key="8">
    <source>
        <dbReference type="ARBA" id="ARBA00023065"/>
    </source>
</evidence>
<keyword evidence="7" id="KW-0915">Sodium</keyword>
<keyword evidence="6 12" id="KW-1133">Transmembrane helix</keyword>
<reference evidence="14" key="1">
    <citation type="journal article" date="2019" name="Int. J. Syst. Evol. Microbiol.">
        <title>The Global Catalogue of Microorganisms (GCM) 10K type strain sequencing project: providing services to taxonomists for standard genome sequencing and annotation.</title>
        <authorList>
            <consortium name="The Broad Institute Genomics Platform"/>
            <consortium name="The Broad Institute Genome Sequencing Center for Infectious Disease"/>
            <person name="Wu L."/>
            <person name="Ma J."/>
        </authorList>
    </citation>
    <scope>NUCLEOTIDE SEQUENCE [LARGE SCALE GENOMIC DNA]</scope>
    <source>
        <strain evidence="14">CECT 7956</strain>
    </source>
</reference>
<feature type="transmembrane region" description="Helical" evidence="12">
    <location>
        <begin position="231"/>
        <end position="250"/>
    </location>
</feature>
<evidence type="ECO:0000256" key="5">
    <source>
        <dbReference type="ARBA" id="ARBA00022692"/>
    </source>
</evidence>
<evidence type="ECO:0000256" key="3">
    <source>
        <dbReference type="ARBA" id="ARBA00022448"/>
    </source>
</evidence>
<sequence>MTQIDWILLSITLLSIICFGIFKNRKDTNIDGYLLGNKSLPWYHVGFSLMATQASAITFLSAPGQGFTDGMRFVQFYFGLPLAMIVLSITFIPIFHRLKVYTAYEYLESRFDSKVRIFTAILFLVSRGLATGISIYAPSIILSTIFGWNITVTNIIMGGIVLTYTVIGGTKAISYTHLQQMVFVTFAMFFAGYMVVKLLPGDISTLDALKIAGKSNRLNIIDLEFNPKERYNLWSGLIGGFFLQLSYFGTDQSQVGRYLTGKSIKESRIGLLLNGVIKIPMQFGILLIGVLVFVFYSFNPTPVFFNKVETEKIQNSKYASEFEIIEKKNEEVNFEKSKETRALITAIDAKDEAEITRSQGKIKEILEEQKDLKVEVSSLIKKNNPSGDTNDVNYIFLRFILDHLPHGFIGLLVAIIFSASMGSVASAYNSLAATTLIDVISKTKFKPADKQKELKLSKYLTIFWGLFCILVASFAQKLGSSMIELVNILGSWFYGVILGIFLVAFYVPKIKAKSILIGSILSEILIIIIWYNEWVAFLWLNLIGVVLVFILSWLFQAILKNNTINAEQ</sequence>
<evidence type="ECO:0000256" key="9">
    <source>
        <dbReference type="ARBA" id="ARBA00023136"/>
    </source>
</evidence>
<dbReference type="Gene3D" id="1.20.1730.10">
    <property type="entry name" value="Sodium/glucose cotransporter"/>
    <property type="match status" value="1"/>
</dbReference>
<keyword evidence="3" id="KW-0813">Transport</keyword>
<dbReference type="EMBL" id="JBHRYQ010000001">
    <property type="protein sequence ID" value="MFC3809884.1"/>
    <property type="molecule type" value="Genomic_DNA"/>
</dbReference>
<dbReference type="Pfam" id="PF00474">
    <property type="entry name" value="SSF"/>
    <property type="match status" value="2"/>
</dbReference>
<protein>
    <submittedName>
        <fullName evidence="13">Sodium:solute symporter</fullName>
    </submittedName>
</protein>
<feature type="transmembrane region" description="Helical" evidence="12">
    <location>
        <begin position="6"/>
        <end position="22"/>
    </location>
</feature>
<accession>A0ABV7YTI8</accession>
<feature type="transmembrane region" description="Helical" evidence="12">
    <location>
        <begin position="117"/>
        <end position="139"/>
    </location>
</feature>
<keyword evidence="4" id="KW-1003">Cell membrane</keyword>
<keyword evidence="14" id="KW-1185">Reference proteome</keyword>
<evidence type="ECO:0000313" key="13">
    <source>
        <dbReference type="EMBL" id="MFC3809884.1"/>
    </source>
</evidence>
<dbReference type="PANTHER" id="PTHR42985:SF40">
    <property type="entry name" value="LD47995P-RELATED"/>
    <property type="match status" value="1"/>
</dbReference>
<comment type="subcellular location">
    <subcellularLocation>
        <location evidence="1">Cell membrane</location>
        <topology evidence="1">Multi-pass membrane protein</topology>
    </subcellularLocation>
</comment>
<evidence type="ECO:0000256" key="11">
    <source>
        <dbReference type="RuleBase" id="RU362091"/>
    </source>
</evidence>
<dbReference type="PROSITE" id="PS50283">
    <property type="entry name" value="NA_SOLUT_SYMP_3"/>
    <property type="match status" value="1"/>
</dbReference>
<dbReference type="InterPro" id="IPR001734">
    <property type="entry name" value="Na/solute_symporter"/>
</dbReference>
<gene>
    <name evidence="13" type="ORF">ACFOOI_04400</name>
</gene>
<evidence type="ECO:0000256" key="4">
    <source>
        <dbReference type="ARBA" id="ARBA00022475"/>
    </source>
</evidence>
<evidence type="ECO:0000256" key="10">
    <source>
        <dbReference type="ARBA" id="ARBA00023201"/>
    </source>
</evidence>
<evidence type="ECO:0000256" key="6">
    <source>
        <dbReference type="ARBA" id="ARBA00022989"/>
    </source>
</evidence>
<keyword evidence="10" id="KW-0739">Sodium transport</keyword>
<evidence type="ECO:0000313" key="14">
    <source>
        <dbReference type="Proteomes" id="UP001595616"/>
    </source>
</evidence>
<evidence type="ECO:0000256" key="7">
    <source>
        <dbReference type="ARBA" id="ARBA00023053"/>
    </source>
</evidence>
<feature type="transmembrane region" description="Helical" evidence="12">
    <location>
        <begin position="74"/>
        <end position="96"/>
    </location>
</feature>
<dbReference type="Proteomes" id="UP001595616">
    <property type="component" value="Unassembled WGS sequence"/>
</dbReference>
<dbReference type="InterPro" id="IPR038377">
    <property type="entry name" value="Na/Glc_symporter_sf"/>
</dbReference>
<name>A0ABV7YTI8_9BACT</name>
<proteinExistence type="inferred from homology"/>
<evidence type="ECO:0000256" key="12">
    <source>
        <dbReference type="SAM" id="Phobius"/>
    </source>
</evidence>
<feature type="transmembrane region" description="Helical" evidence="12">
    <location>
        <begin position="271"/>
        <end position="298"/>
    </location>
</feature>
<keyword evidence="9 12" id="KW-0472">Membrane</keyword>
<feature type="transmembrane region" description="Helical" evidence="12">
    <location>
        <begin position="178"/>
        <end position="196"/>
    </location>
</feature>